<protein>
    <recommendedName>
        <fullName evidence="8">Zn(2)-C6 fungal-type domain-containing protein</fullName>
    </recommendedName>
</protein>
<dbReference type="PANTHER" id="PTHR36206">
    <property type="entry name" value="ASPERCRYPTIN BIOSYNTHESIS CLUSTER-SPECIFIC TRANSCRIPTION REGULATOR ATNN-RELATED"/>
    <property type="match status" value="1"/>
</dbReference>
<dbReference type="GO" id="GO:0003677">
    <property type="term" value="F:DNA binding"/>
    <property type="evidence" value="ECO:0007669"/>
    <property type="project" value="UniProtKB-KW"/>
</dbReference>
<dbReference type="CDD" id="cd00067">
    <property type="entry name" value="GAL4"/>
    <property type="match status" value="1"/>
</dbReference>
<evidence type="ECO:0000313" key="9">
    <source>
        <dbReference type="EMBL" id="KAG7728002.1"/>
    </source>
</evidence>
<evidence type="ECO:0000256" key="3">
    <source>
        <dbReference type="ARBA" id="ARBA00023015"/>
    </source>
</evidence>
<dbReference type="PROSITE" id="PS00463">
    <property type="entry name" value="ZN2_CY6_FUNGAL_1"/>
    <property type="match status" value="1"/>
</dbReference>
<evidence type="ECO:0000256" key="5">
    <source>
        <dbReference type="ARBA" id="ARBA00023163"/>
    </source>
</evidence>
<dbReference type="Gene3D" id="4.10.240.10">
    <property type="entry name" value="Zn(2)-C6 fungal-type DNA-binding domain"/>
    <property type="match status" value="1"/>
</dbReference>
<dbReference type="GO" id="GO:0008270">
    <property type="term" value="F:zinc ion binding"/>
    <property type="evidence" value="ECO:0007669"/>
    <property type="project" value="InterPro"/>
</dbReference>
<keyword evidence="4" id="KW-0238">DNA-binding</keyword>
<sequence>MSHKIPTETDTVNVARLRSKAIAIAPVQNCQVGNSAGYVPSCGAKKYVSLRYLSRIRNTRPVKQLTIDTPASLRNGICNSIGQTPDSSGTSSVKLPSISNLTASITSPSRNSQDSLPFPLPPGSQTSSTRYPVDQTIYQDPFSRRSSRQPSLPDLQAKQEVHLPPLSSILSAPVAPQPHPHAASLPRQEVYPPQYDALNTYYAAPQQRHQSFASYSPDTSHLGYDSSLDKREQSPDSSTESRDKRKRVVRKRTRTGCLTCRRRRIKCDERKPFCFNCEKSKRVCAGYEQVPYGARRYRYMSQPKPQEAHIEHGDIMQSPTSGTLPPVMHSPMAPPPLSAAMMPRSPPQTAFPMVRHHSHPSPQVQRSPVLLYQPYVGNPPPYAPHYVSRSMAYSHYTGHPGFTHPPR</sequence>
<dbReference type="InterPro" id="IPR001138">
    <property type="entry name" value="Zn2Cys6_DnaBD"/>
</dbReference>
<gene>
    <name evidence="9" type="ORF">KL933_002128</name>
</gene>
<evidence type="ECO:0000259" key="8">
    <source>
        <dbReference type="PROSITE" id="PS50048"/>
    </source>
</evidence>
<evidence type="ECO:0000256" key="2">
    <source>
        <dbReference type="ARBA" id="ARBA00022833"/>
    </source>
</evidence>
<evidence type="ECO:0000256" key="4">
    <source>
        <dbReference type="ARBA" id="ARBA00023125"/>
    </source>
</evidence>
<keyword evidence="3" id="KW-0805">Transcription regulation</keyword>
<dbReference type="PANTHER" id="PTHR36206:SF13">
    <property type="entry name" value="TRANSCRIPTIONAL REGULATORY PROTEIN MOC3"/>
    <property type="match status" value="1"/>
</dbReference>
<dbReference type="SUPFAM" id="SSF57701">
    <property type="entry name" value="Zn2/Cys6 DNA-binding domain"/>
    <property type="match status" value="1"/>
</dbReference>
<dbReference type="Pfam" id="PF00172">
    <property type="entry name" value="Zn_clus"/>
    <property type="match status" value="1"/>
</dbReference>
<feature type="region of interest" description="Disordered" evidence="7">
    <location>
        <begin position="104"/>
        <end position="132"/>
    </location>
</feature>
<name>A0AAN6I1L4_9ASCO</name>
<organism evidence="9 10">
    <name type="scientific">Ogataea haglerorum</name>
    <dbReference type="NCBI Taxonomy" id="1937702"/>
    <lineage>
        <taxon>Eukaryota</taxon>
        <taxon>Fungi</taxon>
        <taxon>Dikarya</taxon>
        <taxon>Ascomycota</taxon>
        <taxon>Saccharomycotina</taxon>
        <taxon>Pichiomycetes</taxon>
        <taxon>Pichiales</taxon>
        <taxon>Pichiaceae</taxon>
        <taxon>Ogataea</taxon>
    </lineage>
</organism>
<dbReference type="GO" id="GO:0000981">
    <property type="term" value="F:DNA-binding transcription factor activity, RNA polymerase II-specific"/>
    <property type="evidence" value="ECO:0007669"/>
    <property type="project" value="InterPro"/>
</dbReference>
<feature type="compositionally biased region" description="Basic and acidic residues" evidence="7">
    <location>
        <begin position="227"/>
        <end position="243"/>
    </location>
</feature>
<dbReference type="Proteomes" id="UP000738402">
    <property type="component" value="Unassembled WGS sequence"/>
</dbReference>
<dbReference type="PROSITE" id="PS50048">
    <property type="entry name" value="ZN2_CY6_FUNGAL_2"/>
    <property type="match status" value="1"/>
</dbReference>
<feature type="compositionally biased region" description="Polar residues" evidence="7">
    <location>
        <begin position="104"/>
        <end position="115"/>
    </location>
</feature>
<keyword evidence="5" id="KW-0804">Transcription</keyword>
<evidence type="ECO:0000256" key="6">
    <source>
        <dbReference type="ARBA" id="ARBA00023242"/>
    </source>
</evidence>
<keyword evidence="1" id="KW-0479">Metal-binding</keyword>
<keyword evidence="6" id="KW-0539">Nucleus</keyword>
<feature type="region of interest" description="Disordered" evidence="7">
    <location>
        <begin position="213"/>
        <end position="252"/>
    </location>
</feature>
<evidence type="ECO:0000313" key="10">
    <source>
        <dbReference type="Proteomes" id="UP000738402"/>
    </source>
</evidence>
<dbReference type="InterPro" id="IPR036864">
    <property type="entry name" value="Zn2-C6_fun-type_DNA-bd_sf"/>
</dbReference>
<dbReference type="AlphaFoldDB" id="A0AAN6I1L4"/>
<comment type="caution">
    <text evidence="9">The sequence shown here is derived from an EMBL/GenBank/DDBJ whole genome shotgun (WGS) entry which is preliminary data.</text>
</comment>
<proteinExistence type="predicted"/>
<evidence type="ECO:0000256" key="1">
    <source>
        <dbReference type="ARBA" id="ARBA00022723"/>
    </source>
</evidence>
<dbReference type="InterPro" id="IPR052360">
    <property type="entry name" value="Transcr_Regulatory_Proteins"/>
</dbReference>
<feature type="domain" description="Zn(2)-C6 fungal-type" evidence="8">
    <location>
        <begin position="256"/>
        <end position="284"/>
    </location>
</feature>
<accession>A0AAN6I1L4</accession>
<reference evidence="9" key="1">
    <citation type="journal article" date="2021" name="G3 (Bethesda)">
        <title>Genomic diversity, chromosomal rearrangements, and interspecies hybridization in the ogataea polymorpha species complex.</title>
        <authorList>
            <person name="Hanson S.J."/>
            <person name="Cinneide E.O."/>
            <person name="Salzberg L.I."/>
            <person name="Wolfe K.H."/>
            <person name="McGowan J."/>
            <person name="Fitzpatrick D.A."/>
            <person name="Matlin K."/>
        </authorList>
    </citation>
    <scope>NUCLEOTIDE SEQUENCE</scope>
    <source>
        <strain evidence="9">83-405-1</strain>
    </source>
</reference>
<dbReference type="EMBL" id="JAHLUH010000005">
    <property type="protein sequence ID" value="KAG7728002.1"/>
    <property type="molecule type" value="Genomic_DNA"/>
</dbReference>
<dbReference type="SMART" id="SM00066">
    <property type="entry name" value="GAL4"/>
    <property type="match status" value="1"/>
</dbReference>
<keyword evidence="2" id="KW-0862">Zinc</keyword>
<evidence type="ECO:0000256" key="7">
    <source>
        <dbReference type="SAM" id="MobiDB-lite"/>
    </source>
</evidence>